<dbReference type="PANTHER" id="PTHR46599">
    <property type="entry name" value="PIGGYBAC TRANSPOSABLE ELEMENT-DERIVED PROTEIN 4"/>
    <property type="match status" value="1"/>
</dbReference>
<sequence>MKAVRELKAAFQKEGLNLPPSLVPFIDEGAHGMTEGKARFTVYQAMAKQILHVEQVIPFQPNVVLVYPSALLEYIRKKFGGQNSGGFGKGKHLVLATCSRLDGMAHFRSCRKSVLGNGPGWTSGSESDGEEDSAETIAEPDGVEVEAEQPDTLSDDDDGVLYQLNDVSPFFARNPDIKWERIPLDSGKTRTVNKMTGQPGVTPSARSRVVSLMDTFNLFFTPQVKDLIIRFTNEEGKTQYGDGWVKLDPVVLDAYLGILLLQGIMNDGTIPVCKLWSESEGKGVYRTCMSRERFTQITCSLRFDDKPSRGARVATNKMAHVQELFGLWSKALRENYLPYEFLCVDEQLFLFKGRCGFKQYIPTKPRSKTSYCCNIQLYTGKAPGGAAEKNQGQRVVLDLVEYLGNQSGRNVTTDNFFTSLTLGEALLKKKISLVGTMRKNRKEIPSAFLPSKSRAAFSSYFGHKPDFTLVSYVPKGKAVVLLSSMHFSQEVDEESPEEKPEIVTHYNRTKAGVDTLDQLTGNYSVRRKTCRWPMALLYDIVDISALNSYVVWIELNPDWHAKSLIRRRKYLHELSRNLMESHLRRRFTSASIPSDVKLLIKISLNILSDGKAESNSSVASGTKAQQRCRFCHHTTQKRSRINCGFCKVVVCADHRSSVQTVVCVVCAKTQNLLK</sequence>
<evidence type="ECO:0000259" key="2">
    <source>
        <dbReference type="Pfam" id="PF13843"/>
    </source>
</evidence>
<dbReference type="Pfam" id="PF13843">
    <property type="entry name" value="DDE_Tnp_1_7"/>
    <property type="match status" value="1"/>
</dbReference>
<dbReference type="Proteomes" id="UP000186922">
    <property type="component" value="Unassembled WGS sequence"/>
</dbReference>
<dbReference type="STRING" id="947166.A0A1D1W4I2"/>
<feature type="domain" description="PiggyBac transposable element-derived protein" evidence="2">
    <location>
        <begin position="214"/>
        <end position="549"/>
    </location>
</feature>
<reference evidence="3 4" key="1">
    <citation type="journal article" date="2016" name="Nat. Commun.">
        <title>Extremotolerant tardigrade genome and improved radiotolerance of human cultured cells by tardigrade-unique protein.</title>
        <authorList>
            <person name="Hashimoto T."/>
            <person name="Horikawa D.D."/>
            <person name="Saito Y."/>
            <person name="Kuwahara H."/>
            <person name="Kozuka-Hata H."/>
            <person name="Shin-I T."/>
            <person name="Minakuchi Y."/>
            <person name="Ohishi K."/>
            <person name="Motoyama A."/>
            <person name="Aizu T."/>
            <person name="Enomoto A."/>
            <person name="Kondo K."/>
            <person name="Tanaka S."/>
            <person name="Hara Y."/>
            <person name="Koshikawa S."/>
            <person name="Sagara H."/>
            <person name="Miura T."/>
            <person name="Yokobori S."/>
            <person name="Miyagawa K."/>
            <person name="Suzuki Y."/>
            <person name="Kubo T."/>
            <person name="Oyama M."/>
            <person name="Kohara Y."/>
            <person name="Fujiyama A."/>
            <person name="Arakawa K."/>
            <person name="Katayama T."/>
            <person name="Toyoda A."/>
            <person name="Kunieda T."/>
        </authorList>
    </citation>
    <scope>NUCLEOTIDE SEQUENCE [LARGE SCALE GENOMIC DNA]</scope>
    <source>
        <strain evidence="3 4">YOKOZUNA-1</strain>
    </source>
</reference>
<proteinExistence type="predicted"/>
<protein>
    <recommendedName>
        <fullName evidence="2">PiggyBac transposable element-derived protein domain-containing protein</fullName>
    </recommendedName>
</protein>
<feature type="region of interest" description="Disordered" evidence="1">
    <location>
        <begin position="118"/>
        <end position="158"/>
    </location>
</feature>
<evidence type="ECO:0000256" key="1">
    <source>
        <dbReference type="SAM" id="MobiDB-lite"/>
    </source>
</evidence>
<dbReference type="AlphaFoldDB" id="A0A1D1W4I2"/>
<dbReference type="InterPro" id="IPR029526">
    <property type="entry name" value="PGBD"/>
</dbReference>
<organism evidence="3 4">
    <name type="scientific">Ramazzottius varieornatus</name>
    <name type="common">Water bear</name>
    <name type="synonym">Tardigrade</name>
    <dbReference type="NCBI Taxonomy" id="947166"/>
    <lineage>
        <taxon>Eukaryota</taxon>
        <taxon>Metazoa</taxon>
        <taxon>Ecdysozoa</taxon>
        <taxon>Tardigrada</taxon>
        <taxon>Eutardigrada</taxon>
        <taxon>Parachela</taxon>
        <taxon>Hypsibioidea</taxon>
        <taxon>Ramazzottiidae</taxon>
        <taxon>Ramazzottius</taxon>
    </lineage>
</organism>
<dbReference type="PANTHER" id="PTHR46599:SF6">
    <property type="entry name" value="DUAL SPECIFICITY PHOSPHATASE 26"/>
    <property type="match status" value="1"/>
</dbReference>
<gene>
    <name evidence="3" type="primary">RvY_17917-1</name>
    <name evidence="3" type="synonym">RvY_17917.1</name>
    <name evidence="3" type="ORF">RvY_17917</name>
</gene>
<comment type="caution">
    <text evidence="3">The sequence shown here is derived from an EMBL/GenBank/DDBJ whole genome shotgun (WGS) entry which is preliminary data.</text>
</comment>
<name>A0A1D1W4I2_RAMVA</name>
<evidence type="ECO:0000313" key="4">
    <source>
        <dbReference type="Proteomes" id="UP000186922"/>
    </source>
</evidence>
<feature type="compositionally biased region" description="Acidic residues" evidence="1">
    <location>
        <begin position="141"/>
        <end position="158"/>
    </location>
</feature>
<accession>A0A1D1W4I2</accession>
<evidence type="ECO:0000313" key="3">
    <source>
        <dbReference type="EMBL" id="GAV08186.1"/>
    </source>
</evidence>
<keyword evidence="4" id="KW-1185">Reference proteome</keyword>
<dbReference type="EMBL" id="BDGG01000017">
    <property type="protein sequence ID" value="GAV08186.1"/>
    <property type="molecule type" value="Genomic_DNA"/>
</dbReference>
<dbReference type="OrthoDB" id="8123139at2759"/>